<proteinExistence type="predicted"/>
<reference evidence="1 2" key="1">
    <citation type="submission" date="2020-04" db="EMBL/GenBank/DDBJ databases">
        <authorList>
            <person name="De Canck E."/>
        </authorList>
    </citation>
    <scope>NUCLEOTIDE SEQUENCE [LARGE SCALE GENOMIC DNA]</scope>
    <source>
        <strain evidence="1 2">LMG 29542</strain>
    </source>
</reference>
<protein>
    <submittedName>
        <fullName evidence="1">Uncharacterized protein</fullName>
    </submittedName>
</protein>
<dbReference type="Proteomes" id="UP000494363">
    <property type="component" value="Unassembled WGS sequence"/>
</dbReference>
<accession>A0A6J5DWK8</accession>
<sequence length="79" mass="8681">MMTVGELREMIEGLEDGVEVRLAHQPSYPFEYSIADAVIIGGPLGANDEEENDEPVVYLVEGSQIGYLPGNVSRTIGWR</sequence>
<name>A0A6J5DWK8_9BURK</name>
<keyword evidence="2" id="KW-1185">Reference proteome</keyword>
<evidence type="ECO:0000313" key="1">
    <source>
        <dbReference type="EMBL" id="CAB3758680.1"/>
    </source>
</evidence>
<organism evidence="1 2">
    <name type="scientific">Paraburkholderia humisilvae</name>
    <dbReference type="NCBI Taxonomy" id="627669"/>
    <lineage>
        <taxon>Bacteria</taxon>
        <taxon>Pseudomonadati</taxon>
        <taxon>Pseudomonadota</taxon>
        <taxon>Betaproteobacteria</taxon>
        <taxon>Burkholderiales</taxon>
        <taxon>Burkholderiaceae</taxon>
        <taxon>Paraburkholderia</taxon>
    </lineage>
</organism>
<dbReference type="AlphaFoldDB" id="A0A6J5DWK8"/>
<evidence type="ECO:0000313" key="2">
    <source>
        <dbReference type="Proteomes" id="UP000494363"/>
    </source>
</evidence>
<dbReference type="RefSeq" id="WP_175227625.1">
    <property type="nucleotide sequence ID" value="NZ_CADIKH010000014.1"/>
</dbReference>
<gene>
    <name evidence="1" type="ORF">LMG29542_03403</name>
</gene>
<dbReference type="EMBL" id="CADIKH010000014">
    <property type="protein sequence ID" value="CAB3758680.1"/>
    <property type="molecule type" value="Genomic_DNA"/>
</dbReference>